<feature type="non-terminal residue" evidence="2">
    <location>
        <position position="1"/>
    </location>
</feature>
<name>A0A232FCS5_9HYME</name>
<organism evidence="2 3">
    <name type="scientific">Trichomalopsis sarcophagae</name>
    <dbReference type="NCBI Taxonomy" id="543379"/>
    <lineage>
        <taxon>Eukaryota</taxon>
        <taxon>Metazoa</taxon>
        <taxon>Ecdysozoa</taxon>
        <taxon>Arthropoda</taxon>
        <taxon>Hexapoda</taxon>
        <taxon>Insecta</taxon>
        <taxon>Pterygota</taxon>
        <taxon>Neoptera</taxon>
        <taxon>Endopterygota</taxon>
        <taxon>Hymenoptera</taxon>
        <taxon>Apocrita</taxon>
        <taxon>Proctotrupomorpha</taxon>
        <taxon>Chalcidoidea</taxon>
        <taxon>Pteromalidae</taxon>
        <taxon>Pteromalinae</taxon>
        <taxon>Trichomalopsis</taxon>
    </lineage>
</organism>
<dbReference type="EMBL" id="NNAY01000452">
    <property type="protein sequence ID" value="OXU28293.1"/>
    <property type="molecule type" value="Genomic_DNA"/>
</dbReference>
<feature type="compositionally biased region" description="Basic and acidic residues" evidence="1">
    <location>
        <begin position="1"/>
        <end position="15"/>
    </location>
</feature>
<evidence type="ECO:0000313" key="2">
    <source>
        <dbReference type="EMBL" id="OXU28293.1"/>
    </source>
</evidence>
<keyword evidence="3" id="KW-1185">Reference proteome</keyword>
<evidence type="ECO:0000256" key="1">
    <source>
        <dbReference type="SAM" id="MobiDB-lite"/>
    </source>
</evidence>
<comment type="caution">
    <text evidence="2">The sequence shown here is derived from an EMBL/GenBank/DDBJ whole genome shotgun (WGS) entry which is preliminary data.</text>
</comment>
<dbReference type="AlphaFoldDB" id="A0A232FCS5"/>
<protein>
    <submittedName>
        <fullName evidence="2">Uncharacterized protein</fullName>
    </submittedName>
</protein>
<accession>A0A232FCS5</accession>
<dbReference type="Proteomes" id="UP000215335">
    <property type="component" value="Unassembled WGS sequence"/>
</dbReference>
<reference evidence="2 3" key="1">
    <citation type="journal article" date="2017" name="Curr. Biol.">
        <title>The Evolution of Venom by Co-option of Single-Copy Genes.</title>
        <authorList>
            <person name="Martinson E.O."/>
            <person name="Mrinalini"/>
            <person name="Kelkar Y.D."/>
            <person name="Chang C.H."/>
            <person name="Werren J.H."/>
        </authorList>
    </citation>
    <scope>NUCLEOTIDE SEQUENCE [LARGE SCALE GENOMIC DNA]</scope>
    <source>
        <strain evidence="2 3">Alberta</strain>
        <tissue evidence="2">Whole body</tissue>
    </source>
</reference>
<evidence type="ECO:0000313" key="3">
    <source>
        <dbReference type="Proteomes" id="UP000215335"/>
    </source>
</evidence>
<proteinExistence type="predicted"/>
<feature type="region of interest" description="Disordered" evidence="1">
    <location>
        <begin position="1"/>
        <end position="62"/>
    </location>
</feature>
<gene>
    <name evidence="2" type="ORF">TSAR_002229</name>
</gene>
<sequence>NVSEDTTQHTERTLGESKAACAPSNEKKKKLQRHSSSQPSMKILSATRDPGARAHSTRARFTDKKSRSLNNFASIRLSAHYCVYYRSIYIPALKGPFHAAHTYNATRDVGVCPCLRIHTVYL</sequence>